<feature type="region of interest" description="Disordered" evidence="1">
    <location>
        <begin position="1"/>
        <end position="24"/>
    </location>
</feature>
<protein>
    <submittedName>
        <fullName evidence="2">Uncharacterized protein</fullName>
    </submittedName>
</protein>
<reference evidence="2" key="1">
    <citation type="submission" date="2020-07" db="EMBL/GenBank/DDBJ databases">
        <authorList>
            <person name="Lin J."/>
        </authorList>
    </citation>
    <scope>NUCLEOTIDE SEQUENCE</scope>
</reference>
<accession>A0A6V7QJI3</accession>
<dbReference type="EMBL" id="LR862136">
    <property type="protein sequence ID" value="CAD1843332.1"/>
    <property type="molecule type" value="Genomic_DNA"/>
</dbReference>
<name>A0A6V7QJI3_ANACO</name>
<sequence>MVKIRFDASVAESQQSVPNPQQSVSEWIADSQDLVPGEYRIPNRKTGKGKGGAGSSCRCRRFSMLFTTLEKLREEKAAAFLIPWNHSLPCLLLKRKQEVALV</sequence>
<evidence type="ECO:0000256" key="1">
    <source>
        <dbReference type="SAM" id="MobiDB-lite"/>
    </source>
</evidence>
<evidence type="ECO:0000313" key="2">
    <source>
        <dbReference type="EMBL" id="CAD1843332.1"/>
    </source>
</evidence>
<dbReference type="AlphaFoldDB" id="A0A6V7QJI3"/>
<organism evidence="2">
    <name type="scientific">Ananas comosus var. bracteatus</name>
    <name type="common">red pineapple</name>
    <dbReference type="NCBI Taxonomy" id="296719"/>
    <lineage>
        <taxon>Eukaryota</taxon>
        <taxon>Viridiplantae</taxon>
        <taxon>Streptophyta</taxon>
        <taxon>Embryophyta</taxon>
        <taxon>Tracheophyta</taxon>
        <taxon>Spermatophyta</taxon>
        <taxon>Magnoliopsida</taxon>
        <taxon>Liliopsida</taxon>
        <taxon>Poales</taxon>
        <taxon>Bromeliaceae</taxon>
        <taxon>Bromelioideae</taxon>
        <taxon>Ananas</taxon>
    </lineage>
</organism>
<proteinExistence type="predicted"/>
<feature type="compositionally biased region" description="Low complexity" evidence="1">
    <location>
        <begin position="13"/>
        <end position="24"/>
    </location>
</feature>
<gene>
    <name evidence="2" type="ORF">CB5_LOCUS26543</name>
</gene>